<evidence type="ECO:0000256" key="2">
    <source>
        <dbReference type="SAM" id="Phobius"/>
    </source>
</evidence>
<proteinExistence type="predicted"/>
<dbReference type="InterPro" id="IPR036770">
    <property type="entry name" value="Ankyrin_rpt-contain_sf"/>
</dbReference>
<dbReference type="CDD" id="cd00102">
    <property type="entry name" value="IPT"/>
    <property type="match status" value="1"/>
</dbReference>
<accession>A0AAN7WJ01</accession>
<dbReference type="Gene3D" id="2.60.40.10">
    <property type="entry name" value="Immunoglobulins"/>
    <property type="match status" value="1"/>
</dbReference>
<dbReference type="InterPro" id="IPR057962">
    <property type="entry name" value="SPT23_MGA2_DBD"/>
</dbReference>
<keyword evidence="5" id="KW-1185">Reference proteome</keyword>
<name>A0AAN7WJ01_9SACH</name>
<dbReference type="InterPro" id="IPR002909">
    <property type="entry name" value="IPT_dom"/>
</dbReference>
<feature type="compositionally biased region" description="Low complexity" evidence="1">
    <location>
        <begin position="484"/>
        <end position="498"/>
    </location>
</feature>
<dbReference type="SUPFAM" id="SSF48403">
    <property type="entry name" value="Ankyrin repeat"/>
    <property type="match status" value="1"/>
</dbReference>
<protein>
    <recommendedName>
        <fullName evidence="3">IPT/TIG domain-containing protein</fullName>
    </recommendedName>
</protein>
<organism evidence="4 5">
    <name type="scientific">Arxiozyma heterogenica</name>
    <dbReference type="NCBI Taxonomy" id="278026"/>
    <lineage>
        <taxon>Eukaryota</taxon>
        <taxon>Fungi</taxon>
        <taxon>Dikarya</taxon>
        <taxon>Ascomycota</taxon>
        <taxon>Saccharomycotina</taxon>
        <taxon>Saccharomycetes</taxon>
        <taxon>Saccharomycetales</taxon>
        <taxon>Saccharomycetaceae</taxon>
        <taxon>Arxiozyma</taxon>
    </lineage>
</organism>
<evidence type="ECO:0000313" key="4">
    <source>
        <dbReference type="EMBL" id="KAK5773785.1"/>
    </source>
</evidence>
<evidence type="ECO:0000259" key="3">
    <source>
        <dbReference type="SMART" id="SM00429"/>
    </source>
</evidence>
<feature type="domain" description="IPT/TIG" evidence="3">
    <location>
        <begin position="564"/>
        <end position="653"/>
    </location>
</feature>
<dbReference type="Proteomes" id="UP001306508">
    <property type="component" value="Unassembled WGS sequence"/>
</dbReference>
<keyword evidence="2" id="KW-1133">Transmembrane helix</keyword>
<gene>
    <name evidence="4" type="ORF">RI543_004839</name>
</gene>
<evidence type="ECO:0000256" key="1">
    <source>
        <dbReference type="SAM" id="MobiDB-lite"/>
    </source>
</evidence>
<feature type="compositionally biased region" description="Low complexity" evidence="1">
    <location>
        <begin position="394"/>
        <end position="403"/>
    </location>
</feature>
<feature type="compositionally biased region" description="Polar residues" evidence="1">
    <location>
        <begin position="404"/>
        <end position="413"/>
    </location>
</feature>
<dbReference type="Pfam" id="PF25603">
    <property type="entry name" value="SPT23_MGA2_DBD"/>
    <property type="match status" value="1"/>
</dbReference>
<dbReference type="SUPFAM" id="SSF81296">
    <property type="entry name" value="E set domains"/>
    <property type="match status" value="1"/>
</dbReference>
<feature type="compositionally biased region" description="Polar residues" evidence="1">
    <location>
        <begin position="474"/>
        <end position="483"/>
    </location>
</feature>
<dbReference type="Pfam" id="PF01833">
    <property type="entry name" value="TIG"/>
    <property type="match status" value="1"/>
</dbReference>
<dbReference type="Gene3D" id="1.25.40.20">
    <property type="entry name" value="Ankyrin repeat-containing domain"/>
    <property type="match status" value="1"/>
</dbReference>
<sequence length="1080" mass="122766">MIKEETTSIPLTGDLDANQPSLDINDNLNQMLQDLMNLPSTQNEISHDSAANITTTNNPNQNYNGVPKNIDYEPIGSNINTNDNIPAPKDLTDNYLKIKNIFSNILFGRNKDILQSNIPDPSVYLNINSNKLPFILNIFGLPHISRAENQMYLTLSLSQNPSIENRNNITHNCNYPIYIHLPTNSIAKEKFYLNENYETLQNLPQVFTDRVLFIEAFLFSTTNHDLINVCSKCVLREKKRYSRRKSGLCDNILWCNNPNRNAILFSSRQLFPLQRHNVRYHHTNGHIKEITIELKTRITCYCKHHTNTDSFQILFVIRDSKNNILAKELSDSIVIMGKKTENPNNKVVITNSTRDFALNVTTPDSSISNTDSPMTKSAVKINIKNYPLPSPVSSLSSVSSSSSTNGEDSNYDNLSNNCGNIQTERIYNSNIFYKQEELISNMNFITGNIRSMNQTGNFNQQNGVSIPITNHPSVNSSTPPNHISNFNRSQMNNNNNNSDIRKRVKHSREYNPSLSSSIIPLNNDLPSNSLLSLQQLPKSIQDNVYNKRKADTFASSFSSLPTLIPSIHKIIPSQGPTSGGIEITLLGSNFKPGQIVEFGNNRALSSEVWNSTTMITYLPPSPKAGQVIVTIRDSDSRDTNKNSVDNNSNLGTHITGNGVNSHNINNDIINLNNGPIFTYIDNTDKQMIELALQIVGLRMNGKLDDPRNIAKQIIDSTNYGWNFETSGASNSNNNTTNYSVNSAFNKYSENTELLLLDIINKSENFNIMLRDEMGRTLLHYSCLKCYVLLSETLIKVSDSKLCEIRDNFEYLPVHFAAVNGNHDIINLMKKANVYSNNSNTILNGYTCRDLYIINHAHNDEKSFSEWSELEIESISENMVVDREGVSSNVRNVHGETTNVEQGESLWNKLMHKLNDDILPKYEDIFPKEYIDYSINGKMNHIMATTENVNTKISNLEATIVDEHREQDDYKDPTENNEDIFREILFFERNDNFKNDRMLLYFWLPLLVLLSSFMLLYIMGNKDDWIHYVNDIVSNFFRGMLTKLFVGRQSMSTSIKNRLSNFQPSKLLEDFPKSIDFKLAV</sequence>
<evidence type="ECO:0000313" key="5">
    <source>
        <dbReference type="Proteomes" id="UP001306508"/>
    </source>
</evidence>
<dbReference type="SMART" id="SM00429">
    <property type="entry name" value="IPT"/>
    <property type="match status" value="1"/>
</dbReference>
<dbReference type="EMBL" id="JAWIZZ010000064">
    <property type="protein sequence ID" value="KAK5773785.1"/>
    <property type="molecule type" value="Genomic_DNA"/>
</dbReference>
<keyword evidence="2" id="KW-0812">Transmembrane</keyword>
<dbReference type="InterPro" id="IPR014756">
    <property type="entry name" value="Ig_E-set"/>
</dbReference>
<keyword evidence="2" id="KW-0472">Membrane</keyword>
<feature type="transmembrane region" description="Helical" evidence="2">
    <location>
        <begin position="997"/>
        <end position="1017"/>
    </location>
</feature>
<feature type="region of interest" description="Disordered" evidence="1">
    <location>
        <begin position="474"/>
        <end position="499"/>
    </location>
</feature>
<feature type="region of interest" description="Disordered" evidence="1">
    <location>
        <begin position="1"/>
        <end position="20"/>
    </location>
</feature>
<dbReference type="AlphaFoldDB" id="A0AAN7WJ01"/>
<feature type="region of interest" description="Disordered" evidence="1">
    <location>
        <begin position="394"/>
        <end position="413"/>
    </location>
</feature>
<reference evidence="5" key="1">
    <citation type="submission" date="2023-07" db="EMBL/GenBank/DDBJ databases">
        <title>A draft genome of Kazachstania heterogenica Y-27499.</title>
        <authorList>
            <person name="Donic C."/>
            <person name="Kralova J.S."/>
            <person name="Fidel L."/>
            <person name="Ben-Dor S."/>
            <person name="Jung S."/>
        </authorList>
    </citation>
    <scope>NUCLEOTIDE SEQUENCE [LARGE SCALE GENOMIC DNA]</scope>
    <source>
        <strain evidence="5">Y27499</strain>
    </source>
</reference>
<dbReference type="InterPro" id="IPR013783">
    <property type="entry name" value="Ig-like_fold"/>
</dbReference>
<comment type="caution">
    <text evidence="4">The sequence shown here is derived from an EMBL/GenBank/DDBJ whole genome shotgun (WGS) entry which is preliminary data.</text>
</comment>